<dbReference type="SUPFAM" id="SSF48452">
    <property type="entry name" value="TPR-like"/>
    <property type="match status" value="1"/>
</dbReference>
<organism evidence="1 2">
    <name type="scientific">Pseudomonas arsenicoxydans</name>
    <dbReference type="NCBI Taxonomy" id="702115"/>
    <lineage>
        <taxon>Bacteria</taxon>
        <taxon>Pseudomonadati</taxon>
        <taxon>Pseudomonadota</taxon>
        <taxon>Gammaproteobacteria</taxon>
        <taxon>Pseudomonadales</taxon>
        <taxon>Pseudomonadaceae</taxon>
        <taxon>Pseudomonas</taxon>
    </lineage>
</organism>
<dbReference type="Gene3D" id="1.25.40.10">
    <property type="entry name" value="Tetratricopeptide repeat domain"/>
    <property type="match status" value="1"/>
</dbReference>
<name>A0A502I600_9PSED</name>
<dbReference type="EMBL" id="RCZE01000001">
    <property type="protein sequence ID" value="TPG81695.1"/>
    <property type="molecule type" value="Genomic_DNA"/>
</dbReference>
<protein>
    <submittedName>
        <fullName evidence="1">Tetratricopeptide repeat protein</fullName>
    </submittedName>
</protein>
<reference evidence="1 2" key="1">
    <citation type="journal article" date="2019" name="Environ. Microbiol.">
        <title>Species interactions and distinct microbial communities in high Arctic permafrost affected cryosols are associated with the CH4 and CO2 gas fluxes.</title>
        <authorList>
            <person name="Altshuler I."/>
            <person name="Hamel J."/>
            <person name="Turney S."/>
            <person name="Magnuson E."/>
            <person name="Levesque R."/>
            <person name="Greer C."/>
            <person name="Whyte L.G."/>
        </authorList>
    </citation>
    <scope>NUCLEOTIDE SEQUENCE [LARGE SCALE GENOMIC DNA]</scope>
    <source>
        <strain evidence="1 2">E3</strain>
    </source>
</reference>
<gene>
    <name evidence="1" type="ORF">EAH78_02010</name>
</gene>
<dbReference type="Proteomes" id="UP000317933">
    <property type="component" value="Unassembled WGS sequence"/>
</dbReference>
<evidence type="ECO:0000313" key="1">
    <source>
        <dbReference type="EMBL" id="TPG81695.1"/>
    </source>
</evidence>
<sequence>MPASSQVIKSLDVNLIEGLRDQKILILKAEPGDQTQRLLVTANGAQPSVIVEANLALPVIKNTYSPASYDGFDVGTSSATDNVINVVDVQGETIPVKYASAKPGEYLVLKTTEDGNTKYNFNLQFKYDLDTKKLVLKNLLLVTNNESCDRSLVGVYALPLDRFNSKSLDEFNGTKAFEYLKALHIESQSDKNSREKLMPVDVSTNFDLALAAYKKGDKVKFNEYMTYFVAGGNEDSACAPETYIVDKYYFSKNPGWSNDLGFLFEESGHYGEATELLSYVVANNPDRVVAYLNLADSYWGIGNKELAAENYKKYNSLMVQSGKSAKIPKRVMERS</sequence>
<comment type="caution">
    <text evidence="1">The sequence shown here is derived from an EMBL/GenBank/DDBJ whole genome shotgun (WGS) entry which is preliminary data.</text>
</comment>
<dbReference type="InterPro" id="IPR011990">
    <property type="entry name" value="TPR-like_helical_dom_sf"/>
</dbReference>
<proteinExistence type="predicted"/>
<evidence type="ECO:0000313" key="2">
    <source>
        <dbReference type="Proteomes" id="UP000317933"/>
    </source>
</evidence>
<dbReference type="AlphaFoldDB" id="A0A502I600"/>
<accession>A0A502I600</accession>